<gene>
    <name evidence="2" type="ORF">S06H3_09235</name>
</gene>
<protein>
    <recommendedName>
        <fullName evidence="1">DUF4145 domain-containing protein</fullName>
    </recommendedName>
</protein>
<comment type="caution">
    <text evidence="2">The sequence shown here is derived from an EMBL/GenBank/DDBJ whole genome shotgun (WGS) entry which is preliminary data.</text>
</comment>
<feature type="domain" description="DUF4145" evidence="1">
    <location>
        <begin position="19"/>
        <end position="109"/>
    </location>
</feature>
<organism evidence="2">
    <name type="scientific">marine sediment metagenome</name>
    <dbReference type="NCBI Taxonomy" id="412755"/>
    <lineage>
        <taxon>unclassified sequences</taxon>
        <taxon>metagenomes</taxon>
        <taxon>ecological metagenomes</taxon>
    </lineage>
</organism>
<sequence>NRPPVPPEVPKEFVEDYTEACVVLMDSPKASAALSRRCLQYLLREIAKVNPGNLSNEIQEVIDSNKLPSHLTESIDAVRNIGNFAAHPIKSEKTGEIVPVEPGEAEWNLDVLESLFDFYFVQPAVIKRKREALNKKLINAGKKEMK</sequence>
<evidence type="ECO:0000259" key="1">
    <source>
        <dbReference type="Pfam" id="PF13643"/>
    </source>
</evidence>
<accession>X1M9C8</accession>
<dbReference type="Pfam" id="PF13643">
    <property type="entry name" value="DUF4145"/>
    <property type="match status" value="1"/>
</dbReference>
<proteinExistence type="predicted"/>
<reference evidence="2" key="1">
    <citation type="journal article" date="2014" name="Front. Microbiol.">
        <title>High frequency of phylogenetically diverse reductive dehalogenase-homologous genes in deep subseafloor sedimentary metagenomes.</title>
        <authorList>
            <person name="Kawai M."/>
            <person name="Futagami T."/>
            <person name="Toyoda A."/>
            <person name="Takaki Y."/>
            <person name="Nishi S."/>
            <person name="Hori S."/>
            <person name="Arai W."/>
            <person name="Tsubouchi T."/>
            <person name="Morono Y."/>
            <person name="Uchiyama I."/>
            <person name="Ito T."/>
            <person name="Fujiyama A."/>
            <person name="Inagaki F."/>
            <person name="Takami H."/>
        </authorList>
    </citation>
    <scope>NUCLEOTIDE SEQUENCE</scope>
    <source>
        <strain evidence="2">Expedition CK06-06</strain>
    </source>
</reference>
<feature type="non-terminal residue" evidence="2">
    <location>
        <position position="1"/>
    </location>
</feature>
<name>X1M9C8_9ZZZZ</name>
<dbReference type="EMBL" id="BARV01004030">
    <property type="protein sequence ID" value="GAI14701.1"/>
    <property type="molecule type" value="Genomic_DNA"/>
</dbReference>
<dbReference type="AlphaFoldDB" id="X1M9C8"/>
<evidence type="ECO:0000313" key="2">
    <source>
        <dbReference type="EMBL" id="GAI14701.1"/>
    </source>
</evidence>
<dbReference type="InterPro" id="IPR025285">
    <property type="entry name" value="DUF4145"/>
</dbReference>